<organism evidence="1 2">
    <name type="scientific">Caenorhabditis japonica</name>
    <dbReference type="NCBI Taxonomy" id="281687"/>
    <lineage>
        <taxon>Eukaryota</taxon>
        <taxon>Metazoa</taxon>
        <taxon>Ecdysozoa</taxon>
        <taxon>Nematoda</taxon>
        <taxon>Chromadorea</taxon>
        <taxon>Rhabditida</taxon>
        <taxon>Rhabditina</taxon>
        <taxon>Rhabditomorpha</taxon>
        <taxon>Rhabditoidea</taxon>
        <taxon>Rhabditidae</taxon>
        <taxon>Peloderinae</taxon>
        <taxon>Caenorhabditis</taxon>
    </lineage>
</organism>
<name>A0A8R1EL73_CAEJA</name>
<dbReference type="Proteomes" id="UP000005237">
    <property type="component" value="Unassembled WGS sequence"/>
</dbReference>
<dbReference type="AlphaFoldDB" id="A0A8R1EL73"/>
<keyword evidence="2" id="KW-1185">Reference proteome</keyword>
<proteinExistence type="predicted"/>
<evidence type="ECO:0000313" key="1">
    <source>
        <dbReference type="EnsemblMetazoa" id="CJA35835.1"/>
    </source>
</evidence>
<evidence type="ECO:0000313" key="2">
    <source>
        <dbReference type="Proteomes" id="UP000005237"/>
    </source>
</evidence>
<protein>
    <submittedName>
        <fullName evidence="1">Uncharacterized protein</fullName>
    </submittedName>
</protein>
<accession>A0A8R1EL73</accession>
<reference evidence="1" key="2">
    <citation type="submission" date="2022-06" db="UniProtKB">
        <authorList>
            <consortium name="EnsemblMetazoa"/>
        </authorList>
    </citation>
    <scope>IDENTIFICATION</scope>
    <source>
        <strain evidence="1">DF5081</strain>
    </source>
</reference>
<sequence length="69" mass="7736">MPHIHRSARHRGLAKHVPNTCHTYADPMLTPCQSHADLQTIAPWPTPCRNHAAFMPNLCRSAAKPTPQF</sequence>
<dbReference type="EnsemblMetazoa" id="CJA35835.1">
    <property type="protein sequence ID" value="CJA35835.1"/>
    <property type="gene ID" value="WBGene00211682"/>
</dbReference>
<reference evidence="2" key="1">
    <citation type="submission" date="2010-08" db="EMBL/GenBank/DDBJ databases">
        <authorList>
            <consortium name="Caenorhabditis japonica Sequencing Consortium"/>
            <person name="Wilson R.K."/>
        </authorList>
    </citation>
    <scope>NUCLEOTIDE SEQUENCE [LARGE SCALE GENOMIC DNA]</scope>
    <source>
        <strain evidence="2">DF5081</strain>
    </source>
</reference>